<feature type="compositionally biased region" description="Polar residues" evidence="1">
    <location>
        <begin position="222"/>
        <end position="232"/>
    </location>
</feature>
<feature type="region of interest" description="Disordered" evidence="1">
    <location>
        <begin position="449"/>
        <end position="485"/>
    </location>
</feature>
<feature type="compositionally biased region" description="Low complexity" evidence="1">
    <location>
        <begin position="178"/>
        <end position="189"/>
    </location>
</feature>
<feature type="region of interest" description="Disordered" evidence="1">
    <location>
        <begin position="1"/>
        <end position="30"/>
    </location>
</feature>
<dbReference type="AlphaFoldDB" id="A0AAV9NQL7"/>
<dbReference type="EMBL" id="JAVRRD010000003">
    <property type="protein sequence ID" value="KAK5061482.1"/>
    <property type="molecule type" value="Genomic_DNA"/>
</dbReference>
<keyword evidence="3" id="KW-1185">Reference proteome</keyword>
<dbReference type="GeneID" id="89976191"/>
<protein>
    <recommendedName>
        <fullName evidence="4">ASX DEUBAD domain-containing protein</fullName>
    </recommendedName>
</protein>
<evidence type="ECO:0000313" key="2">
    <source>
        <dbReference type="EMBL" id="KAK5061482.1"/>
    </source>
</evidence>
<feature type="region of interest" description="Disordered" evidence="1">
    <location>
        <begin position="166"/>
        <end position="243"/>
    </location>
</feature>
<name>A0AAV9NQL7_9EURO</name>
<feature type="region of interest" description="Disordered" evidence="1">
    <location>
        <begin position="407"/>
        <end position="437"/>
    </location>
</feature>
<organism evidence="2 3">
    <name type="scientific">Exophiala bonariae</name>
    <dbReference type="NCBI Taxonomy" id="1690606"/>
    <lineage>
        <taxon>Eukaryota</taxon>
        <taxon>Fungi</taxon>
        <taxon>Dikarya</taxon>
        <taxon>Ascomycota</taxon>
        <taxon>Pezizomycotina</taxon>
        <taxon>Eurotiomycetes</taxon>
        <taxon>Chaetothyriomycetidae</taxon>
        <taxon>Chaetothyriales</taxon>
        <taxon>Herpotrichiellaceae</taxon>
        <taxon>Exophiala</taxon>
    </lineage>
</organism>
<sequence>MFGGGSIWGNLGTPAESLAERERPPPAKPIPLEFPCYVPSNVNASLTRQHMNTVRQTLASIRRPLDVKDSHLEHLNIQVEQDIDVAKLVSDDRFEKRPFLYDADLTAMLAELECDNEEAYREVLRLPPLEGHKKPRLTYARNFFVNLEDMSRYWDSSQDNYYEVEAKDPESQTQTTQSPPNAANSPNSADDQLATKEGENVTGTVSQPQESPAQSQSSSVANTGLSAQQAASDTIEIPTRPKMKQVYKGPRLGNGEQMAPSTRVSAVRNLLKMVVHKFNCRDLETNPRDRLRFATVNVPSVFYSCCVARVPADMQLARARMVEGPIMAVHSRSEVRFKTREGLQSPNSDILGERFDLFREVGCLLLLAKQRSREGTQPVQHPAEHEWWASKARWGCGETRWGQLASEVFEDEDPSWSPEEASLQKKKRDQDEEQERLVEAAAAADLKNLRTDDLIAQTSPSGERPKKKKRSGDGIGSGGKSGSKIEYKDGKRVMFTPPIRRKWYLDWTKIRPNASTWDEKVIYRRIGQKSKEDGGDGWDEVFLLSAANHHVCMLKLQVHEEYLEWLEKGEVVKVENGSVSEEQRKRNVLYVTRSRWYDLFEVEQRKELLTGIWKVMCWVNRYEVPKQEMEKMEELKRKQAEDTGDHRMEI</sequence>
<proteinExistence type="predicted"/>
<dbReference type="RefSeq" id="XP_064710579.1">
    <property type="nucleotide sequence ID" value="XM_064851576.1"/>
</dbReference>
<evidence type="ECO:0000313" key="3">
    <source>
        <dbReference type="Proteomes" id="UP001358417"/>
    </source>
</evidence>
<feature type="compositionally biased region" description="Low complexity" evidence="1">
    <location>
        <begin position="205"/>
        <end position="221"/>
    </location>
</feature>
<dbReference type="Proteomes" id="UP001358417">
    <property type="component" value="Unassembled WGS sequence"/>
</dbReference>
<accession>A0AAV9NQL7</accession>
<evidence type="ECO:0008006" key="4">
    <source>
        <dbReference type="Google" id="ProtNLM"/>
    </source>
</evidence>
<reference evidence="2 3" key="1">
    <citation type="submission" date="2023-08" db="EMBL/GenBank/DDBJ databases">
        <title>Black Yeasts Isolated from many extreme environments.</title>
        <authorList>
            <person name="Coleine C."/>
            <person name="Stajich J.E."/>
            <person name="Selbmann L."/>
        </authorList>
    </citation>
    <scope>NUCLEOTIDE SEQUENCE [LARGE SCALE GENOMIC DNA]</scope>
    <source>
        <strain evidence="2 3">CCFEE 5792</strain>
    </source>
</reference>
<comment type="caution">
    <text evidence="2">The sequence shown here is derived from an EMBL/GenBank/DDBJ whole genome shotgun (WGS) entry which is preliminary data.</text>
</comment>
<gene>
    <name evidence="2" type="ORF">LTR84_008026</name>
</gene>
<evidence type="ECO:0000256" key="1">
    <source>
        <dbReference type="SAM" id="MobiDB-lite"/>
    </source>
</evidence>